<proteinExistence type="predicted"/>
<evidence type="ECO:0000259" key="1">
    <source>
        <dbReference type="Pfam" id="PF12728"/>
    </source>
</evidence>
<dbReference type="NCBIfam" id="TIGR01764">
    <property type="entry name" value="excise"/>
    <property type="match status" value="1"/>
</dbReference>
<dbReference type="Pfam" id="PF12728">
    <property type="entry name" value="HTH_17"/>
    <property type="match status" value="1"/>
</dbReference>
<accession>A0A1L7RKW5</accession>
<dbReference type="GO" id="GO:0003677">
    <property type="term" value="F:DNA binding"/>
    <property type="evidence" value="ECO:0007669"/>
    <property type="project" value="InterPro"/>
</dbReference>
<evidence type="ECO:0000313" key="2">
    <source>
        <dbReference type="EMBL" id="CED90182.1"/>
    </source>
</evidence>
<dbReference type="InterPro" id="IPR010093">
    <property type="entry name" value="SinI_DNA-bd"/>
</dbReference>
<dbReference type="Gene3D" id="1.10.1660.10">
    <property type="match status" value="1"/>
</dbReference>
<name>A0A1L7RKW5_9ACTO</name>
<dbReference type="InterPro" id="IPR041657">
    <property type="entry name" value="HTH_17"/>
</dbReference>
<dbReference type="InterPro" id="IPR009061">
    <property type="entry name" value="DNA-bd_dom_put_sf"/>
</dbReference>
<gene>
    <name evidence="2" type="ORF">AAM4_0287</name>
</gene>
<dbReference type="SUPFAM" id="SSF46955">
    <property type="entry name" value="Putative DNA-binding domain"/>
    <property type="match status" value="1"/>
</dbReference>
<feature type="domain" description="Helix-turn-helix" evidence="1">
    <location>
        <begin position="75"/>
        <end position="124"/>
    </location>
</feature>
<reference evidence="2" key="1">
    <citation type="submission" date="2014-07" db="EMBL/GenBank/DDBJ databases">
        <authorList>
            <person name="Zhang J.E."/>
            <person name="Yang H."/>
            <person name="Guo J."/>
            <person name="Deng Z."/>
            <person name="Luo H."/>
            <person name="Luo M."/>
            <person name="Zhao B."/>
        </authorList>
    </citation>
    <scope>NUCLEOTIDE SEQUENCE</scope>
    <source>
        <strain evidence="2">AM4</strain>
    </source>
</reference>
<dbReference type="EMBL" id="LK995469">
    <property type="protein sequence ID" value="CED90182.1"/>
    <property type="molecule type" value="Genomic_DNA"/>
</dbReference>
<organism evidence="2">
    <name type="scientific">Actinomyces succiniciruminis</name>
    <dbReference type="NCBI Taxonomy" id="1522002"/>
    <lineage>
        <taxon>Bacteria</taxon>
        <taxon>Bacillati</taxon>
        <taxon>Actinomycetota</taxon>
        <taxon>Actinomycetes</taxon>
        <taxon>Actinomycetales</taxon>
        <taxon>Actinomycetaceae</taxon>
        <taxon>Actinomyces</taxon>
    </lineage>
</organism>
<protein>
    <submittedName>
        <fullName evidence="2">DNA binding domain protein, excisionase</fullName>
    </submittedName>
</protein>
<dbReference type="RefSeq" id="WP_210578476.1">
    <property type="nucleotide sequence ID" value="NZ_LK995469.1"/>
</dbReference>
<sequence length="162" mass="17858">MTSVVESKTYLPDEEVAGRFADLVAVLTAPGVTLRLIVDGKTIELSAEMADVLAHVADAMRQGMAVTVAPQNLRMTTQEAADMLGISRSTLVRMLDAGEIPFEKVRRHRRLYLVDVLEFQRRQRRKAREALSDMVADAQAMGAYDEDPAEVQEALKAVRAGD</sequence>
<dbReference type="AlphaFoldDB" id="A0A1L7RKW5"/>